<dbReference type="Proteomes" id="UP001152749">
    <property type="component" value="Chromosome"/>
</dbReference>
<dbReference type="AlphaFoldDB" id="A0A9W4TI23"/>
<dbReference type="KEGG" id="fcs:TRV642_3883"/>
<sequence>MKNFLISMLAVLTLSCTNDFTREDSISNFKKKNAHTKKNAGLNPENTANAYDITGKIHNDLLDTYLSGNFTDHTINAVSSKIDSISFLHSDFQNLPSYYPANFQEIQEMVDSPEIQLEQIIANSSMSMASKNCLSEFMSSAALWQNSDYEAVHPSIISFEAIVTNNQQFTAEEKRIILTSSAITRYSLYYASKRKDKDWETSVGNRVGAVQGALSNSATAVTRSLLAGILSRNTTE</sequence>
<reference evidence="1" key="1">
    <citation type="submission" date="2022-09" db="EMBL/GenBank/DDBJ databases">
        <authorList>
            <person name="Duchaud E."/>
        </authorList>
    </citation>
    <scope>NUCLEOTIDE SEQUENCE</scope>
    <source>
        <strain evidence="1">TRV642</strain>
    </source>
</reference>
<accession>A0A9W4TI23</accession>
<evidence type="ECO:0000313" key="1">
    <source>
        <dbReference type="EMBL" id="CAI2768623.1"/>
    </source>
</evidence>
<gene>
    <name evidence="1" type="ORF">TRV642_3883</name>
</gene>
<dbReference type="PROSITE" id="PS51257">
    <property type="entry name" value="PROKAR_LIPOPROTEIN"/>
    <property type="match status" value="1"/>
</dbReference>
<proteinExistence type="predicted"/>
<protein>
    <submittedName>
        <fullName evidence="1">Uncharacterized protein</fullName>
    </submittedName>
</protein>
<name>A0A9W4TI23_9FLAO</name>
<dbReference type="RefSeq" id="WP_263361205.1">
    <property type="nucleotide sequence ID" value="NZ_OX336425.1"/>
</dbReference>
<dbReference type="EMBL" id="OX336425">
    <property type="protein sequence ID" value="CAI2768623.1"/>
    <property type="molecule type" value="Genomic_DNA"/>
</dbReference>
<evidence type="ECO:0000313" key="2">
    <source>
        <dbReference type="Proteomes" id="UP001152749"/>
    </source>
</evidence>
<organism evidence="1 2">
    <name type="scientific">Flavobacterium collinsii</name>
    <dbReference type="NCBI Taxonomy" id="1114861"/>
    <lineage>
        <taxon>Bacteria</taxon>
        <taxon>Pseudomonadati</taxon>
        <taxon>Bacteroidota</taxon>
        <taxon>Flavobacteriia</taxon>
        <taxon>Flavobacteriales</taxon>
        <taxon>Flavobacteriaceae</taxon>
        <taxon>Flavobacterium</taxon>
    </lineage>
</organism>